<dbReference type="Proteomes" id="UP000187609">
    <property type="component" value="Unassembled WGS sequence"/>
</dbReference>
<dbReference type="InterPro" id="IPR053151">
    <property type="entry name" value="RNase_H-like"/>
</dbReference>
<sequence length="176" mass="19541">TIHISWHPPKPGMYKLNIDGAFDPNTHRGGVGGVFRYSIGDWLGGYCKPLYFTNVLQAELLALYYGLSFAINRSLTPLIVEIDSQILIALLPSGNHKYLHIFNACRLMLYELHMPIIQHTFKEGNGVADALACFGRDMQITQPQDVMLFENPPPFMLTHSFLDSAGTATACSVPSL</sequence>
<dbReference type="EMBL" id="MJEQ01002419">
    <property type="protein sequence ID" value="OIT27419.1"/>
    <property type="molecule type" value="Genomic_DNA"/>
</dbReference>
<dbReference type="Gramene" id="OIT27419">
    <property type="protein sequence ID" value="OIT27419"/>
    <property type="gene ID" value="A4A49_62158"/>
</dbReference>
<keyword evidence="3" id="KW-1185">Reference proteome</keyword>
<dbReference type="AlphaFoldDB" id="A0A1J6KXJ9"/>
<dbReference type="InterPro" id="IPR036397">
    <property type="entry name" value="RNaseH_sf"/>
</dbReference>
<proteinExistence type="predicted"/>
<dbReference type="GO" id="GO:0004523">
    <property type="term" value="F:RNA-DNA hybrid ribonuclease activity"/>
    <property type="evidence" value="ECO:0007669"/>
    <property type="project" value="InterPro"/>
</dbReference>
<dbReference type="Pfam" id="PF13456">
    <property type="entry name" value="RVT_3"/>
    <property type="match status" value="1"/>
</dbReference>
<dbReference type="PANTHER" id="PTHR47723">
    <property type="entry name" value="OS05G0353850 PROTEIN"/>
    <property type="match status" value="1"/>
</dbReference>
<evidence type="ECO:0000313" key="2">
    <source>
        <dbReference type="EMBL" id="OIT27419.1"/>
    </source>
</evidence>
<dbReference type="CDD" id="cd06222">
    <property type="entry name" value="RNase_H_like"/>
    <property type="match status" value="1"/>
</dbReference>
<dbReference type="InterPro" id="IPR002156">
    <property type="entry name" value="RNaseH_domain"/>
</dbReference>
<comment type="caution">
    <text evidence="2">The sequence shown here is derived from an EMBL/GenBank/DDBJ whole genome shotgun (WGS) entry which is preliminary data.</text>
</comment>
<organism evidence="2 3">
    <name type="scientific">Nicotiana attenuata</name>
    <name type="common">Coyote tobacco</name>
    <dbReference type="NCBI Taxonomy" id="49451"/>
    <lineage>
        <taxon>Eukaryota</taxon>
        <taxon>Viridiplantae</taxon>
        <taxon>Streptophyta</taxon>
        <taxon>Embryophyta</taxon>
        <taxon>Tracheophyta</taxon>
        <taxon>Spermatophyta</taxon>
        <taxon>Magnoliopsida</taxon>
        <taxon>eudicotyledons</taxon>
        <taxon>Gunneridae</taxon>
        <taxon>Pentapetalae</taxon>
        <taxon>asterids</taxon>
        <taxon>lamiids</taxon>
        <taxon>Solanales</taxon>
        <taxon>Solanaceae</taxon>
        <taxon>Nicotianoideae</taxon>
        <taxon>Nicotianeae</taxon>
        <taxon>Nicotiana</taxon>
    </lineage>
</organism>
<dbReference type="InterPro" id="IPR044730">
    <property type="entry name" value="RNase_H-like_dom_plant"/>
</dbReference>
<protein>
    <submittedName>
        <fullName evidence="2">Ribonuclease h protein</fullName>
    </submittedName>
</protein>
<dbReference type="SUPFAM" id="SSF53098">
    <property type="entry name" value="Ribonuclease H-like"/>
    <property type="match status" value="1"/>
</dbReference>
<gene>
    <name evidence="2" type="ORF">A4A49_62158</name>
</gene>
<evidence type="ECO:0000313" key="3">
    <source>
        <dbReference type="Proteomes" id="UP000187609"/>
    </source>
</evidence>
<accession>A0A1J6KXJ9</accession>
<dbReference type="GO" id="GO:0003676">
    <property type="term" value="F:nucleic acid binding"/>
    <property type="evidence" value="ECO:0007669"/>
    <property type="project" value="InterPro"/>
</dbReference>
<feature type="domain" description="RNase H type-1" evidence="1">
    <location>
        <begin position="17"/>
        <end position="132"/>
    </location>
</feature>
<dbReference type="PANTHER" id="PTHR47723:SF23">
    <property type="entry name" value="REVERSE TRANSCRIPTASE-LIKE PROTEIN"/>
    <property type="match status" value="1"/>
</dbReference>
<dbReference type="InterPro" id="IPR012337">
    <property type="entry name" value="RNaseH-like_sf"/>
</dbReference>
<reference evidence="2" key="1">
    <citation type="submission" date="2016-11" db="EMBL/GenBank/DDBJ databases">
        <title>The genome of Nicotiana attenuata.</title>
        <authorList>
            <person name="Xu S."/>
            <person name="Brockmoeller T."/>
            <person name="Gaquerel E."/>
            <person name="Navarro A."/>
            <person name="Kuhl H."/>
            <person name="Gase K."/>
            <person name="Ling Z."/>
            <person name="Zhou W."/>
            <person name="Kreitzer C."/>
            <person name="Stanke M."/>
            <person name="Tang H."/>
            <person name="Lyons E."/>
            <person name="Pandey P."/>
            <person name="Pandey S.P."/>
            <person name="Timmermann B."/>
            <person name="Baldwin I.T."/>
        </authorList>
    </citation>
    <scope>NUCLEOTIDE SEQUENCE [LARGE SCALE GENOMIC DNA]</scope>
    <source>
        <strain evidence="2">UT</strain>
    </source>
</reference>
<name>A0A1J6KXJ9_NICAT</name>
<feature type="non-terminal residue" evidence="2">
    <location>
        <position position="1"/>
    </location>
</feature>
<dbReference type="SMR" id="A0A1J6KXJ9"/>
<evidence type="ECO:0000259" key="1">
    <source>
        <dbReference type="Pfam" id="PF13456"/>
    </source>
</evidence>
<dbReference type="Gene3D" id="3.30.420.10">
    <property type="entry name" value="Ribonuclease H-like superfamily/Ribonuclease H"/>
    <property type="match status" value="1"/>
</dbReference>
<dbReference type="OMA" id="CKINHEY"/>